<dbReference type="Proteomes" id="UP001148786">
    <property type="component" value="Unassembled WGS sequence"/>
</dbReference>
<evidence type="ECO:0000313" key="2">
    <source>
        <dbReference type="Proteomes" id="UP001148786"/>
    </source>
</evidence>
<accession>A0A9W8JXB5</accession>
<dbReference type="GO" id="GO:0032543">
    <property type="term" value="P:mitochondrial translation"/>
    <property type="evidence" value="ECO:0007669"/>
    <property type="project" value="TreeGrafter"/>
</dbReference>
<dbReference type="GO" id="GO:0005739">
    <property type="term" value="C:mitochondrion"/>
    <property type="evidence" value="ECO:0007669"/>
    <property type="project" value="TreeGrafter"/>
</dbReference>
<gene>
    <name evidence="1" type="ORF">NLJ89_g7165</name>
</gene>
<reference evidence="1" key="1">
    <citation type="submission" date="2022-07" db="EMBL/GenBank/DDBJ databases">
        <title>Genome Sequence of Agrocybe chaxingu.</title>
        <authorList>
            <person name="Buettner E."/>
        </authorList>
    </citation>
    <scope>NUCLEOTIDE SEQUENCE</scope>
    <source>
        <strain evidence="1">MP-N11</strain>
    </source>
</reference>
<dbReference type="PANTHER" id="PTHR11476">
    <property type="entry name" value="HISTIDYL-TRNA SYNTHETASE"/>
    <property type="match status" value="1"/>
</dbReference>
<protein>
    <submittedName>
        <fullName evidence="1">Uncharacterized protein</fullName>
    </submittedName>
</protein>
<name>A0A9W8JXB5_9AGAR</name>
<dbReference type="GO" id="GO:0003723">
    <property type="term" value="F:RNA binding"/>
    <property type="evidence" value="ECO:0007669"/>
    <property type="project" value="TreeGrafter"/>
</dbReference>
<dbReference type="Gene3D" id="3.30.930.10">
    <property type="entry name" value="Bira Bifunctional Protein, Domain 2"/>
    <property type="match status" value="1"/>
</dbReference>
<comment type="caution">
    <text evidence="1">The sequence shown here is derived from an EMBL/GenBank/DDBJ whole genome shotgun (WGS) entry which is preliminary data.</text>
</comment>
<dbReference type="GO" id="GO:0005829">
    <property type="term" value="C:cytosol"/>
    <property type="evidence" value="ECO:0007669"/>
    <property type="project" value="TreeGrafter"/>
</dbReference>
<sequence>MDSALDRADADSSEEKNKPERWALDIIPAVVQTMTHLRPGHPIAEDTRRIVNFSTYGSACFDTPVFEHEDSGAGGAGNPIPRKLSHVPVGKVYRRDSPVMDKGRRREFTPRALMLLWDPMIHYGELVSLLCTILMKLDVDQFTIKASLFTSSWILPTITECSTAYSEWGLSSAVEGLDKLPWADLKLETSEEKEPWPDDCGLHGECVKSAKQAARNSSLSSKSMPPYATSIQCKLRSSEPHGHALPSFKGLRPHVGIIYEAVMEAHNSPRLKAANIFTSASLSD</sequence>
<dbReference type="InterPro" id="IPR045864">
    <property type="entry name" value="aa-tRNA-synth_II/BPL/LPL"/>
</dbReference>
<dbReference type="AlphaFoldDB" id="A0A9W8JXB5"/>
<keyword evidence="2" id="KW-1185">Reference proteome</keyword>
<dbReference type="PANTHER" id="PTHR11476:SF7">
    <property type="entry name" value="HISTIDINE--TRNA LIGASE"/>
    <property type="match status" value="1"/>
</dbReference>
<dbReference type="GO" id="GO:0004821">
    <property type="term" value="F:histidine-tRNA ligase activity"/>
    <property type="evidence" value="ECO:0007669"/>
    <property type="project" value="TreeGrafter"/>
</dbReference>
<evidence type="ECO:0000313" key="1">
    <source>
        <dbReference type="EMBL" id="KAJ3505905.1"/>
    </source>
</evidence>
<proteinExistence type="predicted"/>
<dbReference type="GO" id="GO:0006427">
    <property type="term" value="P:histidyl-tRNA aminoacylation"/>
    <property type="evidence" value="ECO:0007669"/>
    <property type="project" value="TreeGrafter"/>
</dbReference>
<dbReference type="EMBL" id="JANKHO010000828">
    <property type="protein sequence ID" value="KAJ3505905.1"/>
    <property type="molecule type" value="Genomic_DNA"/>
</dbReference>
<organism evidence="1 2">
    <name type="scientific">Agrocybe chaxingu</name>
    <dbReference type="NCBI Taxonomy" id="84603"/>
    <lineage>
        <taxon>Eukaryota</taxon>
        <taxon>Fungi</taxon>
        <taxon>Dikarya</taxon>
        <taxon>Basidiomycota</taxon>
        <taxon>Agaricomycotina</taxon>
        <taxon>Agaricomycetes</taxon>
        <taxon>Agaricomycetidae</taxon>
        <taxon>Agaricales</taxon>
        <taxon>Agaricineae</taxon>
        <taxon>Strophariaceae</taxon>
        <taxon>Agrocybe</taxon>
    </lineage>
</organism>